<keyword evidence="1" id="KW-1133">Transmembrane helix</keyword>
<dbReference type="KEGG" id="pec:W5S_0163"/>
<keyword evidence="1" id="KW-0472">Membrane</keyword>
<dbReference type="HOGENOM" id="CLU_1815084_0_0_6"/>
<feature type="transmembrane region" description="Helical" evidence="1">
    <location>
        <begin position="7"/>
        <end position="28"/>
    </location>
</feature>
<gene>
    <name evidence="2" type="ordered locus">W5S_0163</name>
    <name evidence="3" type="ORF">F6Q06_19040</name>
</gene>
<accession>A0A0H3I162</accession>
<sequence length="141" mass="17087">MKKKRLAIYLILFSYVFILSPVSFNLTYNKVDEFYSKDKYYKAVTYNPFPFSPLYFYHIFSIDGSAVYIVLYDRDEKYIGQSSPFYFINRYDLDPILFVFPGDEYEGKKDNFNLLIDGYGDAFKINIYQKTWWSKWFSLFY</sequence>
<keyword evidence="5" id="KW-1185">Reference proteome</keyword>
<proteinExistence type="predicted"/>
<evidence type="ECO:0000313" key="3">
    <source>
        <dbReference type="EMBL" id="MBI0556566.1"/>
    </source>
</evidence>
<dbReference type="EMBL" id="CP003415">
    <property type="protein sequence ID" value="AFI88302.1"/>
    <property type="molecule type" value="Genomic_DNA"/>
</dbReference>
<dbReference type="eggNOG" id="ENOG5031HV4">
    <property type="taxonomic scope" value="Bacteria"/>
</dbReference>
<keyword evidence="1" id="KW-0812">Transmembrane</keyword>
<dbReference type="Pfam" id="PF19703">
    <property type="entry name" value="DUF6201"/>
    <property type="match status" value="1"/>
</dbReference>
<protein>
    <submittedName>
        <fullName evidence="2">Uncharacterized protein</fullName>
    </submittedName>
</protein>
<reference evidence="5" key="3">
    <citation type="submission" date="2023-07" db="EMBL/GenBank/DDBJ databases">
        <title>Identification of Pectobacterium versatile causing blackleg of potato from New York State with a whole genome sequencing approach.</title>
        <authorList>
            <person name="Ma X."/>
            <person name="Swingle B."/>
        </authorList>
    </citation>
    <scope>NUCLEOTIDE SEQUENCE [LARGE SCALE GENOMIC DNA]</scope>
    <source>
        <strain evidence="5">NY1588A</strain>
    </source>
</reference>
<reference evidence="3" key="4">
    <citation type="submission" date="2024-05" db="EMBL/GenBank/DDBJ databases">
        <title>Identification of Pectobacterium versatile causing blackleg of potato from New York State with a whole genome sequencing approach.</title>
        <authorList>
            <person name="Ma X."/>
            <person name="Swingle B."/>
        </authorList>
    </citation>
    <scope>NUCLEOTIDE SEQUENCE</scope>
    <source>
        <strain evidence="3">NY1588A</strain>
    </source>
</reference>
<dbReference type="RefSeq" id="WP_014698463.1">
    <property type="nucleotide sequence ID" value="NC_017845.1"/>
</dbReference>
<evidence type="ECO:0000256" key="1">
    <source>
        <dbReference type="SAM" id="Phobius"/>
    </source>
</evidence>
<dbReference type="AlphaFoldDB" id="A0A0H3I162"/>
<dbReference type="Proteomes" id="UP000008044">
    <property type="component" value="Chromosome"/>
</dbReference>
<reference evidence="2 4" key="1">
    <citation type="journal article" date="2012" name="J. Bacteriol.">
        <title>Genome sequence of Pectobacterium sp. strain SCC3193.</title>
        <authorList>
            <person name="Koskinen J.P."/>
            <person name="Laine P."/>
            <person name="Niemi O."/>
            <person name="Nykyri J."/>
            <person name="Harjunpaa H."/>
            <person name="Auvinen P."/>
            <person name="Paulin L."/>
            <person name="Pirhonen M."/>
            <person name="Palva T."/>
            <person name="Holm L."/>
        </authorList>
    </citation>
    <scope>NUCLEOTIDE SEQUENCE [LARGE SCALE GENOMIC DNA]</scope>
    <source>
        <strain evidence="2 4">SCC3193</strain>
    </source>
</reference>
<reference evidence="2" key="2">
    <citation type="submission" date="2012-03" db="EMBL/GenBank/DDBJ databases">
        <authorList>
            <person name="Koskinen P."/>
            <person name="Laine P."/>
            <person name="Niemi O."/>
            <person name="Nykyri J."/>
            <person name="Harjunpaa H."/>
            <person name="Auvinen P."/>
            <person name="Paulin L."/>
            <person name="Pirhonen M."/>
            <person name="Palva T."/>
            <person name="Holm L."/>
        </authorList>
    </citation>
    <scope>NUCLEOTIDE SEQUENCE</scope>
    <source>
        <strain evidence="2">SCC3193</strain>
    </source>
</reference>
<dbReference type="STRING" id="1905730.W5S_0163"/>
<evidence type="ECO:0000313" key="4">
    <source>
        <dbReference type="Proteomes" id="UP000008044"/>
    </source>
</evidence>
<dbReference type="PATRIC" id="fig|1166016.3.peg.168"/>
<feature type="transmembrane region" description="Helical" evidence="1">
    <location>
        <begin position="54"/>
        <end position="72"/>
    </location>
</feature>
<organism evidence="2 4">
    <name type="scientific">Pectobacterium parmentieri</name>
    <dbReference type="NCBI Taxonomy" id="1905730"/>
    <lineage>
        <taxon>Bacteria</taxon>
        <taxon>Pseudomonadati</taxon>
        <taxon>Pseudomonadota</taxon>
        <taxon>Gammaproteobacteria</taxon>
        <taxon>Enterobacterales</taxon>
        <taxon>Pectobacteriaceae</taxon>
        <taxon>Pectobacterium</taxon>
    </lineage>
</organism>
<evidence type="ECO:0000313" key="2">
    <source>
        <dbReference type="EMBL" id="AFI88302.1"/>
    </source>
</evidence>
<evidence type="ECO:0000313" key="5">
    <source>
        <dbReference type="Proteomes" id="UP001194579"/>
    </source>
</evidence>
<dbReference type="EMBL" id="WABS01000048">
    <property type="protein sequence ID" value="MBI0556566.1"/>
    <property type="molecule type" value="Genomic_DNA"/>
</dbReference>
<dbReference type="InterPro" id="IPR045681">
    <property type="entry name" value="DUF6201"/>
</dbReference>
<name>A0A0H3I162_PECPM</name>
<dbReference type="Proteomes" id="UP001194579">
    <property type="component" value="Unassembled WGS sequence"/>
</dbReference>